<dbReference type="InterPro" id="IPR025110">
    <property type="entry name" value="AMP-bd_C"/>
</dbReference>
<dbReference type="Proteomes" id="UP001144372">
    <property type="component" value="Unassembled WGS sequence"/>
</dbReference>
<evidence type="ECO:0000256" key="1">
    <source>
        <dbReference type="ARBA" id="ARBA00006432"/>
    </source>
</evidence>
<keyword evidence="4" id="KW-0443">Lipid metabolism</keyword>
<dbReference type="NCBIfam" id="NF004837">
    <property type="entry name" value="PRK06187.1"/>
    <property type="match status" value="1"/>
</dbReference>
<dbReference type="PANTHER" id="PTHR43859">
    <property type="entry name" value="ACYL-ACTIVATING ENZYME"/>
    <property type="match status" value="1"/>
</dbReference>
<dbReference type="InterPro" id="IPR000873">
    <property type="entry name" value="AMP-dep_synth/lig_dom"/>
</dbReference>
<accession>A0A9W6FRC5</accession>
<protein>
    <submittedName>
        <fullName evidence="7">AMP-binding protein</fullName>
    </submittedName>
</protein>
<dbReference type="Pfam" id="PF00501">
    <property type="entry name" value="AMP-binding"/>
    <property type="match status" value="1"/>
</dbReference>
<comment type="caution">
    <text evidence="7">The sequence shown here is derived from an EMBL/GenBank/DDBJ whole genome shotgun (WGS) entry which is preliminary data.</text>
</comment>
<evidence type="ECO:0000256" key="4">
    <source>
        <dbReference type="ARBA" id="ARBA00023098"/>
    </source>
</evidence>
<evidence type="ECO:0000259" key="6">
    <source>
        <dbReference type="Pfam" id="PF13193"/>
    </source>
</evidence>
<dbReference type="CDD" id="cd12119">
    <property type="entry name" value="ttLC_FACS_AlkK_like"/>
    <property type="match status" value="1"/>
</dbReference>
<keyword evidence="3" id="KW-0276">Fatty acid metabolism</keyword>
<organism evidence="7 8">
    <name type="scientific">Desulforhabdus amnigena</name>
    <dbReference type="NCBI Taxonomy" id="40218"/>
    <lineage>
        <taxon>Bacteria</taxon>
        <taxon>Pseudomonadati</taxon>
        <taxon>Thermodesulfobacteriota</taxon>
        <taxon>Syntrophobacteria</taxon>
        <taxon>Syntrophobacterales</taxon>
        <taxon>Syntrophobacteraceae</taxon>
        <taxon>Desulforhabdus</taxon>
    </lineage>
</organism>
<dbReference type="GO" id="GO:0006631">
    <property type="term" value="P:fatty acid metabolic process"/>
    <property type="evidence" value="ECO:0007669"/>
    <property type="project" value="UniProtKB-KW"/>
</dbReference>
<evidence type="ECO:0000256" key="2">
    <source>
        <dbReference type="ARBA" id="ARBA00022598"/>
    </source>
</evidence>
<dbReference type="Gene3D" id="3.40.50.12780">
    <property type="entry name" value="N-terminal domain of ligase-like"/>
    <property type="match status" value="1"/>
</dbReference>
<keyword evidence="2" id="KW-0436">Ligase</keyword>
<dbReference type="GO" id="GO:0016874">
    <property type="term" value="F:ligase activity"/>
    <property type="evidence" value="ECO:0007669"/>
    <property type="project" value="UniProtKB-KW"/>
</dbReference>
<keyword evidence="8" id="KW-1185">Reference proteome</keyword>
<gene>
    <name evidence="7" type="ORF">DAMNIGENAA_02710</name>
</gene>
<comment type="similarity">
    <text evidence="1">Belongs to the ATP-dependent AMP-binding enzyme family.</text>
</comment>
<dbReference type="InterPro" id="IPR042099">
    <property type="entry name" value="ANL_N_sf"/>
</dbReference>
<reference evidence="7" key="1">
    <citation type="submission" date="2022-12" db="EMBL/GenBank/DDBJ databases">
        <title>Reference genome sequencing for broad-spectrum identification of bacterial and archaeal isolates by mass spectrometry.</title>
        <authorList>
            <person name="Sekiguchi Y."/>
            <person name="Tourlousse D.M."/>
        </authorList>
    </citation>
    <scope>NUCLEOTIDE SEQUENCE</scope>
    <source>
        <strain evidence="7">ASRB1</strain>
    </source>
</reference>
<feature type="domain" description="AMP-binding enzyme C-terminal" evidence="6">
    <location>
        <begin position="456"/>
        <end position="537"/>
    </location>
</feature>
<dbReference type="FunFam" id="3.30.300.30:FF:000008">
    <property type="entry name" value="2,3-dihydroxybenzoate-AMP ligase"/>
    <property type="match status" value="1"/>
</dbReference>
<sequence>MSVRLIRKTASAYEYPLLIKRLLQTPLTYSPKQEIVYRELVRYDYETLNQRIGRLANALKALGVQQGDTVGMMDWDSHRYLECFFAVPMMGAVLHTINVRLSPEQILYTINHAEDDVLLINGEFLPVLDQIKDQIETVKKIILITDEGKSADALPGFAGEYEALLAGSDEEYDFPDFDENAMATTFYTTGTTGLPKGVYFSHRQLMLHTLAVLAGLTGYTAGRRFGADDVYMPLTPMFHVHAWGLPYVATLLGAKQVYPGRYIPENILKLVEKEKVTFSHCVPTILHMLLNSPVIKEVNVSGWKVIIGGSALSKGLCKYAQELGIDTFTGYGMSETCPILTLANLKPHMLEWDAEEQIKIRCRTGIPIPLVDLRTVGMGGEPLPKDGVSTGEVAVRAPWLTQGYLKETERSEELWSDGWLHTGDVGFIDPEGYLQVTDRIKDVIKTGGEWISSLQLEDILTSHEGVSECAVVGVPDEKWGERPLAFVVLKEDYKDKVTQEDIKNFFMGYVDRGVISKWGVPNRICFTDSIAKTSVGKLNKRVLRKTALEHVQEQA</sequence>
<dbReference type="RefSeq" id="WP_281791868.1">
    <property type="nucleotide sequence ID" value="NZ_BSDR01000001.1"/>
</dbReference>
<dbReference type="Gene3D" id="3.30.300.30">
    <property type="match status" value="1"/>
</dbReference>
<dbReference type="Pfam" id="PF13193">
    <property type="entry name" value="AMP-binding_C"/>
    <property type="match status" value="1"/>
</dbReference>
<feature type="domain" description="AMP-dependent synthetase/ligase" evidence="5">
    <location>
        <begin position="31"/>
        <end position="405"/>
    </location>
</feature>
<name>A0A9W6FRC5_9BACT</name>
<dbReference type="EMBL" id="BSDR01000001">
    <property type="protein sequence ID" value="GLI32838.1"/>
    <property type="molecule type" value="Genomic_DNA"/>
</dbReference>
<evidence type="ECO:0000313" key="8">
    <source>
        <dbReference type="Proteomes" id="UP001144372"/>
    </source>
</evidence>
<evidence type="ECO:0000259" key="5">
    <source>
        <dbReference type="Pfam" id="PF00501"/>
    </source>
</evidence>
<evidence type="ECO:0000256" key="3">
    <source>
        <dbReference type="ARBA" id="ARBA00022832"/>
    </source>
</evidence>
<dbReference type="AlphaFoldDB" id="A0A9W6FRC5"/>
<evidence type="ECO:0000313" key="7">
    <source>
        <dbReference type="EMBL" id="GLI32838.1"/>
    </source>
</evidence>
<dbReference type="InterPro" id="IPR045851">
    <property type="entry name" value="AMP-bd_C_sf"/>
</dbReference>
<dbReference type="PANTHER" id="PTHR43859:SF4">
    <property type="entry name" value="BUTANOATE--COA LIGASE AAE1-RELATED"/>
    <property type="match status" value="1"/>
</dbReference>
<proteinExistence type="inferred from homology"/>
<dbReference type="SUPFAM" id="SSF56801">
    <property type="entry name" value="Acetyl-CoA synthetase-like"/>
    <property type="match status" value="1"/>
</dbReference>